<dbReference type="Gene3D" id="1.10.101.10">
    <property type="entry name" value="PGBD-like superfamily/PGBD"/>
    <property type="match status" value="1"/>
</dbReference>
<protein>
    <submittedName>
        <fullName evidence="2">Peptidoglycan-binding protein</fullName>
    </submittedName>
</protein>
<evidence type="ECO:0000313" key="2">
    <source>
        <dbReference type="EMBL" id="MFC0272314.1"/>
    </source>
</evidence>
<organism evidence="2 3">
    <name type="scientific">Metabacillus herbersteinensis</name>
    <dbReference type="NCBI Taxonomy" id="283816"/>
    <lineage>
        <taxon>Bacteria</taxon>
        <taxon>Bacillati</taxon>
        <taxon>Bacillota</taxon>
        <taxon>Bacilli</taxon>
        <taxon>Bacillales</taxon>
        <taxon>Bacillaceae</taxon>
        <taxon>Metabacillus</taxon>
    </lineage>
</organism>
<name>A0ABV6GF52_9BACI</name>
<sequence length="53" mass="5817">MQGEQIRKIQKVVGVTPDGIYGPKTEKAVRSFQQKNGVTTDGIVGPKTWAILF</sequence>
<dbReference type="SUPFAM" id="SSF47090">
    <property type="entry name" value="PGBD-like"/>
    <property type="match status" value="1"/>
</dbReference>
<evidence type="ECO:0000259" key="1">
    <source>
        <dbReference type="Pfam" id="PF01471"/>
    </source>
</evidence>
<comment type="caution">
    <text evidence="2">The sequence shown here is derived from an EMBL/GenBank/DDBJ whole genome shotgun (WGS) entry which is preliminary data.</text>
</comment>
<accession>A0ABV6GF52</accession>
<dbReference type="Pfam" id="PF01471">
    <property type="entry name" value="PG_binding_1"/>
    <property type="match status" value="1"/>
</dbReference>
<dbReference type="InterPro" id="IPR036366">
    <property type="entry name" value="PGBDSf"/>
</dbReference>
<keyword evidence="3" id="KW-1185">Reference proteome</keyword>
<dbReference type="InterPro" id="IPR002477">
    <property type="entry name" value="Peptidoglycan-bd-like"/>
</dbReference>
<proteinExistence type="predicted"/>
<gene>
    <name evidence="2" type="ORF">ACFFIX_12800</name>
</gene>
<reference evidence="2 3" key="1">
    <citation type="submission" date="2024-09" db="EMBL/GenBank/DDBJ databases">
        <authorList>
            <person name="Sun Q."/>
            <person name="Mori K."/>
        </authorList>
    </citation>
    <scope>NUCLEOTIDE SEQUENCE [LARGE SCALE GENOMIC DNA]</scope>
    <source>
        <strain evidence="2 3">CCM 7228</strain>
    </source>
</reference>
<dbReference type="EMBL" id="JBHLVO010000009">
    <property type="protein sequence ID" value="MFC0272314.1"/>
    <property type="molecule type" value="Genomic_DNA"/>
</dbReference>
<feature type="domain" description="Peptidoglycan binding-like" evidence="1">
    <location>
        <begin position="16"/>
        <end position="52"/>
    </location>
</feature>
<evidence type="ECO:0000313" key="3">
    <source>
        <dbReference type="Proteomes" id="UP001589854"/>
    </source>
</evidence>
<dbReference type="Proteomes" id="UP001589854">
    <property type="component" value="Unassembled WGS sequence"/>
</dbReference>
<dbReference type="InterPro" id="IPR036365">
    <property type="entry name" value="PGBD-like_sf"/>
</dbReference>
<dbReference type="RefSeq" id="WP_378934503.1">
    <property type="nucleotide sequence ID" value="NZ_JBHLVO010000009.1"/>
</dbReference>